<feature type="region of interest" description="Disordered" evidence="1">
    <location>
        <begin position="111"/>
        <end position="132"/>
    </location>
</feature>
<comment type="caution">
    <text evidence="2">The sequence shown here is derived from an EMBL/GenBank/DDBJ whole genome shotgun (WGS) entry which is preliminary data.</text>
</comment>
<protein>
    <submittedName>
        <fullName evidence="2">Type III effector protein</fullName>
    </submittedName>
</protein>
<accession>A0ABV3DVL7</accession>
<keyword evidence="3" id="KW-1185">Reference proteome</keyword>
<organism evidence="2 3">
    <name type="scientific">Streptodolium elevatio</name>
    <dbReference type="NCBI Taxonomy" id="3157996"/>
    <lineage>
        <taxon>Bacteria</taxon>
        <taxon>Bacillati</taxon>
        <taxon>Actinomycetota</taxon>
        <taxon>Actinomycetes</taxon>
        <taxon>Kitasatosporales</taxon>
        <taxon>Streptomycetaceae</taxon>
        <taxon>Streptodolium</taxon>
    </lineage>
</organism>
<evidence type="ECO:0000313" key="2">
    <source>
        <dbReference type="EMBL" id="MEU8139795.1"/>
    </source>
</evidence>
<proteinExistence type="predicted"/>
<evidence type="ECO:0000313" key="3">
    <source>
        <dbReference type="Proteomes" id="UP001551482"/>
    </source>
</evidence>
<evidence type="ECO:0000256" key="1">
    <source>
        <dbReference type="SAM" id="MobiDB-lite"/>
    </source>
</evidence>
<gene>
    <name evidence="2" type="ORF">AB0C36_40660</name>
</gene>
<dbReference type="EMBL" id="JBEZFP010000201">
    <property type="protein sequence ID" value="MEU8139795.1"/>
    <property type="molecule type" value="Genomic_DNA"/>
</dbReference>
<sequence>MTDTPGRTPDHPGPPAVPFLAVAAALAAIDQAVHTAQDRTAAAIAPEARGETPSRVEEALAALLLLRELRGHLAAWEPDLIETARDAGASWAALAEPLGVTSRQAAERRYLRLRPGGAPGTTGDQRVQATRDRRAADRAVTTWARDHAAELRALAGATAALDDLGRLAAPPLAALTDALGHDDPAHLLAPLADIGPHLAAHPALAAKVTDLTDRAAAIRNASDLQRRT</sequence>
<dbReference type="RefSeq" id="WP_358364190.1">
    <property type="nucleotide sequence ID" value="NZ_JBEZFP010000201.1"/>
</dbReference>
<reference evidence="2 3" key="1">
    <citation type="submission" date="2024-06" db="EMBL/GenBank/DDBJ databases">
        <title>The Natural Products Discovery Center: Release of the First 8490 Sequenced Strains for Exploring Actinobacteria Biosynthetic Diversity.</title>
        <authorList>
            <person name="Kalkreuter E."/>
            <person name="Kautsar S.A."/>
            <person name="Yang D."/>
            <person name="Bader C.D."/>
            <person name="Teijaro C.N."/>
            <person name="Fluegel L."/>
            <person name="Davis C.M."/>
            <person name="Simpson J.R."/>
            <person name="Lauterbach L."/>
            <person name="Steele A.D."/>
            <person name="Gui C."/>
            <person name="Meng S."/>
            <person name="Li G."/>
            <person name="Viehrig K."/>
            <person name="Ye F."/>
            <person name="Su P."/>
            <person name="Kiefer A.F."/>
            <person name="Nichols A."/>
            <person name="Cepeda A.J."/>
            <person name="Yan W."/>
            <person name="Fan B."/>
            <person name="Jiang Y."/>
            <person name="Adhikari A."/>
            <person name="Zheng C.-J."/>
            <person name="Schuster L."/>
            <person name="Cowan T.M."/>
            <person name="Smanski M.J."/>
            <person name="Chevrette M.G."/>
            <person name="De Carvalho L.P.S."/>
            <person name="Shen B."/>
        </authorList>
    </citation>
    <scope>NUCLEOTIDE SEQUENCE [LARGE SCALE GENOMIC DNA]</scope>
    <source>
        <strain evidence="2 3">NPDC048946</strain>
    </source>
</reference>
<name>A0ABV3DVL7_9ACTN</name>
<dbReference type="Proteomes" id="UP001551482">
    <property type="component" value="Unassembled WGS sequence"/>
</dbReference>